<reference evidence="1" key="1">
    <citation type="submission" date="2023-06" db="EMBL/GenBank/DDBJ databases">
        <title>Robiginitalea aurantiacus sp. nov. and Algoriphagus sediminis sp. nov., isolated from coastal sediment.</title>
        <authorList>
            <person name="Zhou Z.Y."/>
            <person name="An J."/>
            <person name="Jia Y.W."/>
            <person name="Du Z.J."/>
        </authorList>
    </citation>
    <scope>NUCLEOTIDE SEQUENCE</scope>
    <source>
        <strain evidence="1">M39</strain>
    </source>
</reference>
<sequence length="170" mass="19173">MESNSGRSGFKVPKGYFEHLPDQIARRAGERLNSPGPAKTGFQTPEDYFETFGDRLEKRLQKKETPVRSLKWAKHFWIPAAAAAILLLLLWSPSSPAAAPEFGDINVEVLEAYLQTEEFELTPSELAENISLSDLAMEDVLDSAPAAQQIEEYLENNIESDEELYWEPNE</sequence>
<proteinExistence type="predicted"/>
<comment type="caution">
    <text evidence="1">The sequence shown here is derived from an EMBL/GenBank/DDBJ whole genome shotgun (WGS) entry which is preliminary data.</text>
</comment>
<gene>
    <name evidence="1" type="ORF">QU605_03845</name>
</gene>
<name>A0ABT7WCF3_9FLAO</name>
<keyword evidence="2" id="KW-1185">Reference proteome</keyword>
<dbReference type="EMBL" id="JAUDUY010000002">
    <property type="protein sequence ID" value="MDM9630586.1"/>
    <property type="molecule type" value="Genomic_DNA"/>
</dbReference>
<dbReference type="RefSeq" id="WP_289723955.1">
    <property type="nucleotide sequence ID" value="NZ_JAUDUY010000002.1"/>
</dbReference>
<dbReference type="Proteomes" id="UP001174839">
    <property type="component" value="Unassembled WGS sequence"/>
</dbReference>
<evidence type="ECO:0000313" key="1">
    <source>
        <dbReference type="EMBL" id="MDM9630586.1"/>
    </source>
</evidence>
<organism evidence="1 2">
    <name type="scientific">Robiginitalea aurantiaca</name>
    <dbReference type="NCBI Taxonomy" id="3056915"/>
    <lineage>
        <taxon>Bacteria</taxon>
        <taxon>Pseudomonadati</taxon>
        <taxon>Bacteroidota</taxon>
        <taxon>Flavobacteriia</taxon>
        <taxon>Flavobacteriales</taxon>
        <taxon>Flavobacteriaceae</taxon>
        <taxon>Robiginitalea</taxon>
    </lineage>
</organism>
<evidence type="ECO:0000313" key="2">
    <source>
        <dbReference type="Proteomes" id="UP001174839"/>
    </source>
</evidence>
<accession>A0ABT7WCF3</accession>
<protein>
    <submittedName>
        <fullName evidence="1">Uncharacterized protein</fullName>
    </submittedName>
</protein>